<dbReference type="PATRIC" id="fig|651182.5.peg.4184"/>
<name>K0NRX3_DESTT</name>
<dbReference type="KEGG" id="dto:TOL2_C35600"/>
<protein>
    <submittedName>
        <fullName evidence="1">Conserved uncharacterized protein</fullName>
    </submittedName>
</protein>
<dbReference type="HOGENOM" id="CLU_2805529_0_0_7"/>
<keyword evidence="2" id="KW-1185">Reference proteome</keyword>
<dbReference type="OrthoDB" id="5423093at2"/>
<dbReference type="RefSeq" id="WP_014958905.1">
    <property type="nucleotide sequence ID" value="NC_018645.1"/>
</dbReference>
<reference evidence="1 2" key="1">
    <citation type="journal article" date="2013" name="Environ. Microbiol.">
        <title>Complete genome, catabolic sub-proteomes and key-metabolites of Desulfobacula toluolica Tol2, a marine, aromatic compound-degrading, sulfate-reducing bacterium.</title>
        <authorList>
            <person name="Wohlbrand L."/>
            <person name="Jacob J.H."/>
            <person name="Kube M."/>
            <person name="Mussmann M."/>
            <person name="Jarling R."/>
            <person name="Beck A."/>
            <person name="Amann R."/>
            <person name="Wilkes H."/>
            <person name="Reinhardt R."/>
            <person name="Rabus R."/>
        </authorList>
    </citation>
    <scope>NUCLEOTIDE SEQUENCE [LARGE SCALE GENOMIC DNA]</scope>
    <source>
        <strain evidence="2">DSM 7467 / Tol2</strain>
    </source>
</reference>
<dbReference type="Proteomes" id="UP000007347">
    <property type="component" value="Chromosome"/>
</dbReference>
<dbReference type="EMBL" id="FO203503">
    <property type="protein sequence ID" value="CCK81717.1"/>
    <property type="molecule type" value="Genomic_DNA"/>
</dbReference>
<gene>
    <name evidence="1" type="ordered locus">TOL2_C35600</name>
</gene>
<accession>K0NRX3</accession>
<dbReference type="AlphaFoldDB" id="K0NRX3"/>
<evidence type="ECO:0000313" key="1">
    <source>
        <dbReference type="EMBL" id="CCK81717.1"/>
    </source>
</evidence>
<evidence type="ECO:0000313" key="2">
    <source>
        <dbReference type="Proteomes" id="UP000007347"/>
    </source>
</evidence>
<proteinExistence type="predicted"/>
<organism evidence="1 2">
    <name type="scientific">Desulfobacula toluolica (strain DSM 7467 / Tol2)</name>
    <dbReference type="NCBI Taxonomy" id="651182"/>
    <lineage>
        <taxon>Bacteria</taxon>
        <taxon>Pseudomonadati</taxon>
        <taxon>Thermodesulfobacteriota</taxon>
        <taxon>Desulfobacteria</taxon>
        <taxon>Desulfobacterales</taxon>
        <taxon>Desulfobacteraceae</taxon>
        <taxon>Desulfobacula</taxon>
    </lineage>
</organism>
<sequence>MTEEKSDNDTQKPIIDYEVTADLTDYFCPFCNHKLFRGKVTEFNMVCSNCNKLVRSSNIPAKDSNQE</sequence>